<dbReference type="AlphaFoldDB" id="A0A064CPV4"/>
<accession>A0A064CPV4</accession>
<dbReference type="PROSITE" id="PS52050">
    <property type="entry name" value="WYL"/>
    <property type="match status" value="1"/>
</dbReference>
<dbReference type="STRING" id="1440774.Y900_017865"/>
<dbReference type="InterPro" id="IPR026881">
    <property type="entry name" value="WYL_dom"/>
</dbReference>
<keyword evidence="5" id="KW-1185">Reference proteome</keyword>
<name>A0A064CPV4_9MYCO</name>
<evidence type="ECO:0000256" key="1">
    <source>
        <dbReference type="ARBA" id="ARBA00023015"/>
    </source>
</evidence>
<dbReference type="EMBL" id="JALN02000001">
    <property type="protein sequence ID" value="KDF00749.1"/>
    <property type="molecule type" value="Genomic_DNA"/>
</dbReference>
<dbReference type="PANTHER" id="PTHR34580">
    <property type="match status" value="1"/>
</dbReference>
<dbReference type="Pfam" id="PF08279">
    <property type="entry name" value="HTH_11"/>
    <property type="match status" value="1"/>
</dbReference>
<dbReference type="InterPro" id="IPR028349">
    <property type="entry name" value="PafC-like"/>
</dbReference>
<keyword evidence="2" id="KW-0804">Transcription</keyword>
<dbReference type="PIRSF" id="PIRSF016838">
    <property type="entry name" value="PafC"/>
    <property type="match status" value="1"/>
</dbReference>
<dbReference type="eggNOG" id="COG2378">
    <property type="taxonomic scope" value="Bacteria"/>
</dbReference>
<evidence type="ECO:0000259" key="3">
    <source>
        <dbReference type="PROSITE" id="PS51000"/>
    </source>
</evidence>
<dbReference type="RefSeq" id="WP_036343439.1">
    <property type="nucleotide sequence ID" value="NZ_JALN02000001.1"/>
</dbReference>
<evidence type="ECO:0000313" key="4">
    <source>
        <dbReference type="EMBL" id="KDF00749.1"/>
    </source>
</evidence>
<dbReference type="PANTHER" id="PTHR34580:SF3">
    <property type="entry name" value="PROTEIN PAFB"/>
    <property type="match status" value="1"/>
</dbReference>
<comment type="caution">
    <text evidence="4">The sequence shown here is derived from an EMBL/GenBank/DDBJ whole genome shotgun (WGS) entry which is preliminary data.</text>
</comment>
<dbReference type="SUPFAM" id="SSF46785">
    <property type="entry name" value="Winged helix' DNA-binding domain"/>
    <property type="match status" value="1"/>
</dbReference>
<sequence>MSATTSRVLQLLGLLQSRRVWSGAELAERLGVTARSVRRDVERLRDLGYPVHASTGHGGGYQLGAGAALPPLLLDSDEAVAMAVCLRLAAGGSVAGVGEAALRALTKLDQVMPGRLRSQVAAVHDATVTLTPEAESPVDPEVLMTLARACRDSEHVGVDYVDRAGAPTSRRLEPYQLVTTGRRWYLLAYDRDRDDWRSLRLDRMSRVHAKGSTFTAREAPDAATYIRRAITTSPYRYVARVRYRVAKSVMEQHFSPTTVTIEHDGPSTCIVVTGADHPNALVLHLAMPGIAFEILEPAEVVDAARAMSALLAAAARQ</sequence>
<dbReference type="OrthoDB" id="8555652at2"/>
<dbReference type="Pfam" id="PF13280">
    <property type="entry name" value="WYL"/>
    <property type="match status" value="1"/>
</dbReference>
<dbReference type="Proteomes" id="UP000022835">
    <property type="component" value="Unassembled WGS sequence"/>
</dbReference>
<dbReference type="Gene3D" id="1.10.10.10">
    <property type="entry name" value="Winged helix-like DNA-binding domain superfamily/Winged helix DNA-binding domain"/>
    <property type="match status" value="1"/>
</dbReference>
<dbReference type="InterPro" id="IPR036388">
    <property type="entry name" value="WH-like_DNA-bd_sf"/>
</dbReference>
<reference evidence="4" key="1">
    <citation type="submission" date="2014-05" db="EMBL/GenBank/DDBJ databases">
        <title>Genome sequence of Mycobacterium aromaticivorans strain JS19b1T (= DSM 45407T).</title>
        <authorList>
            <person name="Kwak Y."/>
            <person name="Park G.-S."/>
            <person name="Li Q.X."/>
            <person name="Lee S.-E."/>
            <person name="Shin J.-H."/>
        </authorList>
    </citation>
    <scope>NUCLEOTIDE SEQUENCE [LARGE SCALE GENOMIC DNA]</scope>
    <source>
        <strain evidence="4">JS19b1</strain>
    </source>
</reference>
<protein>
    <submittedName>
        <fullName evidence="4">Transcriptional regulator</fullName>
    </submittedName>
</protein>
<evidence type="ECO:0000256" key="2">
    <source>
        <dbReference type="ARBA" id="ARBA00023163"/>
    </source>
</evidence>
<dbReference type="GO" id="GO:0003700">
    <property type="term" value="F:DNA-binding transcription factor activity"/>
    <property type="evidence" value="ECO:0007669"/>
    <property type="project" value="InterPro"/>
</dbReference>
<keyword evidence="1" id="KW-0805">Transcription regulation</keyword>
<dbReference type="InterPro" id="IPR001034">
    <property type="entry name" value="DeoR_HTH"/>
</dbReference>
<organism evidence="4 5">
    <name type="scientific">Mycolicibacterium aromaticivorans JS19b1 = JCM 16368</name>
    <dbReference type="NCBI Taxonomy" id="1440774"/>
    <lineage>
        <taxon>Bacteria</taxon>
        <taxon>Bacillati</taxon>
        <taxon>Actinomycetota</taxon>
        <taxon>Actinomycetes</taxon>
        <taxon>Mycobacteriales</taxon>
        <taxon>Mycobacteriaceae</taxon>
        <taxon>Mycolicibacterium</taxon>
    </lineage>
</organism>
<dbReference type="InterPro" id="IPR051534">
    <property type="entry name" value="CBASS_pafABC_assoc_protein"/>
</dbReference>
<dbReference type="InterPro" id="IPR036390">
    <property type="entry name" value="WH_DNA-bd_sf"/>
</dbReference>
<dbReference type="InterPro" id="IPR013196">
    <property type="entry name" value="HTH_11"/>
</dbReference>
<proteinExistence type="predicted"/>
<evidence type="ECO:0000313" key="5">
    <source>
        <dbReference type="Proteomes" id="UP000022835"/>
    </source>
</evidence>
<gene>
    <name evidence="4" type="ORF">Y900_017865</name>
</gene>
<dbReference type="PROSITE" id="PS51000">
    <property type="entry name" value="HTH_DEOR_2"/>
    <property type="match status" value="1"/>
</dbReference>
<feature type="domain" description="HTH deoR-type" evidence="3">
    <location>
        <begin position="4"/>
        <end position="62"/>
    </location>
</feature>